<reference evidence="1 2" key="1">
    <citation type="submission" date="2013-01" db="EMBL/GenBank/DDBJ databases">
        <authorList>
            <person name="Harkins D.M."/>
            <person name="Durkin A.S."/>
            <person name="Brinkac L.M."/>
            <person name="Haft D.H."/>
            <person name="Selengut J.D."/>
            <person name="Sanka R."/>
            <person name="DePew J."/>
            <person name="Purushe J."/>
            <person name="Tulsiani S.M."/>
            <person name="Graham G.C."/>
            <person name="Burns M.-A."/>
            <person name="Dohnt M.F."/>
            <person name="Smythe L.D."/>
            <person name="McKay D.B."/>
            <person name="Craig S.B."/>
            <person name="Vinetz J.M."/>
            <person name="Sutton G.G."/>
            <person name="Nierman W.C."/>
            <person name="Fouts D.E."/>
        </authorList>
    </citation>
    <scope>NUCLEOTIDE SEQUENCE [LARGE SCALE GENOMIC DNA]</scope>
    <source>
        <strain evidence="1 2">LT2116</strain>
    </source>
</reference>
<proteinExistence type="predicted"/>
<organism evidence="1 2">
    <name type="scientific">Leptospira weilii serovar Topaz str. LT2116</name>
    <dbReference type="NCBI Taxonomy" id="1088540"/>
    <lineage>
        <taxon>Bacteria</taxon>
        <taxon>Pseudomonadati</taxon>
        <taxon>Spirochaetota</taxon>
        <taxon>Spirochaetia</taxon>
        <taxon>Leptospirales</taxon>
        <taxon>Leptospiraceae</taxon>
        <taxon>Leptospira</taxon>
    </lineage>
</organism>
<gene>
    <name evidence="1" type="ORF">LEP1GSC188_4012</name>
</gene>
<comment type="caution">
    <text evidence="1">The sequence shown here is derived from an EMBL/GenBank/DDBJ whole genome shotgun (WGS) entry which is preliminary data.</text>
</comment>
<evidence type="ECO:0000313" key="2">
    <source>
        <dbReference type="Proteomes" id="UP000011770"/>
    </source>
</evidence>
<dbReference type="AlphaFoldDB" id="M3ET62"/>
<dbReference type="Proteomes" id="UP000011770">
    <property type="component" value="Unassembled WGS sequence"/>
</dbReference>
<protein>
    <submittedName>
        <fullName evidence="1">Uncharacterized protein</fullName>
    </submittedName>
</protein>
<evidence type="ECO:0000313" key="1">
    <source>
        <dbReference type="EMBL" id="EMF84238.1"/>
    </source>
</evidence>
<dbReference type="EMBL" id="AHOR02000005">
    <property type="protein sequence ID" value="EMF84238.1"/>
    <property type="molecule type" value="Genomic_DNA"/>
</dbReference>
<sequence length="58" mass="6237">MVVTYTGSNAGFGWYQKRQFGGMLNPSAKIVIGPVDASTIAALGSEREESIYPKVMVL</sequence>
<name>M3ET62_9LEPT</name>
<accession>M3ET62</accession>